<dbReference type="SUPFAM" id="SSF51197">
    <property type="entry name" value="Clavaminate synthase-like"/>
    <property type="match status" value="1"/>
</dbReference>
<dbReference type="InterPro" id="IPR005123">
    <property type="entry name" value="Oxoglu/Fe-dep_dioxygenase_dom"/>
</dbReference>
<evidence type="ECO:0000313" key="10">
    <source>
        <dbReference type="Proteomes" id="UP000799537"/>
    </source>
</evidence>
<dbReference type="InterPro" id="IPR037151">
    <property type="entry name" value="AlkB-like_sf"/>
</dbReference>
<dbReference type="PROSITE" id="PS51471">
    <property type="entry name" value="FE2OG_OXY"/>
    <property type="match status" value="1"/>
</dbReference>
<dbReference type="PANTHER" id="PTHR46030">
    <property type="entry name" value="ALPHA-KETOGLUTARATE-DEPENDENT DIOXYGENASE ALKB HOMOLOG 6"/>
    <property type="match status" value="1"/>
</dbReference>
<dbReference type="AlphaFoldDB" id="A0A6A6CYP7"/>
<dbReference type="InterPro" id="IPR027450">
    <property type="entry name" value="AlkB-like"/>
</dbReference>
<evidence type="ECO:0000256" key="1">
    <source>
        <dbReference type="ARBA" id="ARBA00004123"/>
    </source>
</evidence>
<dbReference type="Pfam" id="PF13532">
    <property type="entry name" value="2OG-FeII_Oxy_2"/>
    <property type="match status" value="1"/>
</dbReference>
<keyword evidence="5" id="KW-0560">Oxidoreductase</keyword>
<evidence type="ECO:0000256" key="3">
    <source>
        <dbReference type="ARBA" id="ARBA00022723"/>
    </source>
</evidence>
<dbReference type="Proteomes" id="UP000799537">
    <property type="component" value="Unassembled WGS sequence"/>
</dbReference>
<evidence type="ECO:0000256" key="4">
    <source>
        <dbReference type="ARBA" id="ARBA00022964"/>
    </source>
</evidence>
<evidence type="ECO:0000256" key="5">
    <source>
        <dbReference type="ARBA" id="ARBA00023002"/>
    </source>
</evidence>
<evidence type="ECO:0000256" key="6">
    <source>
        <dbReference type="ARBA" id="ARBA00023004"/>
    </source>
</evidence>
<name>A0A6A6CYP7_ZASCE</name>
<dbReference type="GO" id="GO:0046872">
    <property type="term" value="F:metal ion binding"/>
    <property type="evidence" value="ECO:0007669"/>
    <property type="project" value="UniProtKB-KW"/>
</dbReference>
<evidence type="ECO:0000259" key="8">
    <source>
        <dbReference type="PROSITE" id="PS51471"/>
    </source>
</evidence>
<keyword evidence="7" id="KW-0539">Nucleus</keyword>
<gene>
    <name evidence="9" type="ORF">M409DRAFT_63055</name>
</gene>
<dbReference type="InterPro" id="IPR032862">
    <property type="entry name" value="ALKBH6"/>
</dbReference>
<evidence type="ECO:0000256" key="7">
    <source>
        <dbReference type="ARBA" id="ARBA00023242"/>
    </source>
</evidence>
<sequence length="230" mass="25111">MEPHRIPSIPASMYYIPNFISPDEESHILNKIPSNRWITLTHRRLQSLPARLTATNTLLSSTPLPEFLTTPITPRFNGLEIFAGAPHGVNHCLINEYLPGQGIMPHEDGAAYHPVVATVSLGGTVVLDVTEKGGGSGGEKLGKWRILQEPRSLLVTMGSAYTDTLHGIAEVHEDDDLNAETVANWELLGDREPFIANGGLNTRTTRISLTYRDVKKVSTIGSKILGRGKS</sequence>
<dbReference type="OrthoDB" id="412814at2759"/>
<organism evidence="9 10">
    <name type="scientific">Zasmidium cellare ATCC 36951</name>
    <dbReference type="NCBI Taxonomy" id="1080233"/>
    <lineage>
        <taxon>Eukaryota</taxon>
        <taxon>Fungi</taxon>
        <taxon>Dikarya</taxon>
        <taxon>Ascomycota</taxon>
        <taxon>Pezizomycotina</taxon>
        <taxon>Dothideomycetes</taxon>
        <taxon>Dothideomycetidae</taxon>
        <taxon>Mycosphaerellales</taxon>
        <taxon>Mycosphaerellaceae</taxon>
        <taxon>Zasmidium</taxon>
    </lineage>
</organism>
<dbReference type="PANTHER" id="PTHR46030:SF1">
    <property type="entry name" value="ALPHA-KETOGLUTARATE-DEPENDENT DIOXYGENASE ALKB HOMOLOG 6"/>
    <property type="match status" value="1"/>
</dbReference>
<accession>A0A6A6CYP7</accession>
<dbReference type="GO" id="GO:0051213">
    <property type="term" value="F:dioxygenase activity"/>
    <property type="evidence" value="ECO:0007669"/>
    <property type="project" value="UniProtKB-KW"/>
</dbReference>
<dbReference type="RefSeq" id="XP_033673226.1">
    <property type="nucleotide sequence ID" value="XM_033815421.1"/>
</dbReference>
<reference evidence="9" key="1">
    <citation type="journal article" date="2020" name="Stud. Mycol.">
        <title>101 Dothideomycetes genomes: a test case for predicting lifestyles and emergence of pathogens.</title>
        <authorList>
            <person name="Haridas S."/>
            <person name="Albert R."/>
            <person name="Binder M."/>
            <person name="Bloem J."/>
            <person name="Labutti K."/>
            <person name="Salamov A."/>
            <person name="Andreopoulos B."/>
            <person name="Baker S."/>
            <person name="Barry K."/>
            <person name="Bills G."/>
            <person name="Bluhm B."/>
            <person name="Cannon C."/>
            <person name="Castanera R."/>
            <person name="Culley D."/>
            <person name="Daum C."/>
            <person name="Ezra D."/>
            <person name="Gonzalez J."/>
            <person name="Henrissat B."/>
            <person name="Kuo A."/>
            <person name="Liang C."/>
            <person name="Lipzen A."/>
            <person name="Lutzoni F."/>
            <person name="Magnuson J."/>
            <person name="Mondo S."/>
            <person name="Nolan M."/>
            <person name="Ohm R."/>
            <person name="Pangilinan J."/>
            <person name="Park H.-J."/>
            <person name="Ramirez L."/>
            <person name="Alfaro M."/>
            <person name="Sun H."/>
            <person name="Tritt A."/>
            <person name="Yoshinaga Y."/>
            <person name="Zwiers L.-H."/>
            <person name="Turgeon B."/>
            <person name="Goodwin S."/>
            <person name="Spatafora J."/>
            <person name="Crous P."/>
            <person name="Grigoriev I."/>
        </authorList>
    </citation>
    <scope>NUCLEOTIDE SEQUENCE</scope>
    <source>
        <strain evidence="9">ATCC 36951</strain>
    </source>
</reference>
<protein>
    <recommendedName>
        <fullName evidence="8">Fe2OG dioxygenase domain-containing protein</fullName>
    </recommendedName>
</protein>
<dbReference type="Gene3D" id="2.60.120.590">
    <property type="entry name" value="Alpha-ketoglutarate-dependent dioxygenase AlkB-like"/>
    <property type="match status" value="1"/>
</dbReference>
<dbReference type="GeneID" id="54568693"/>
<comment type="subcellular location">
    <subcellularLocation>
        <location evidence="1">Nucleus</location>
    </subcellularLocation>
</comment>
<proteinExistence type="inferred from homology"/>
<keyword evidence="10" id="KW-1185">Reference proteome</keyword>
<dbReference type="GO" id="GO:0005634">
    <property type="term" value="C:nucleus"/>
    <property type="evidence" value="ECO:0007669"/>
    <property type="project" value="UniProtKB-SubCell"/>
</dbReference>
<evidence type="ECO:0000256" key="2">
    <source>
        <dbReference type="ARBA" id="ARBA00007879"/>
    </source>
</evidence>
<keyword evidence="6" id="KW-0408">Iron</keyword>
<dbReference type="EMBL" id="ML993581">
    <property type="protein sequence ID" value="KAF2172337.1"/>
    <property type="molecule type" value="Genomic_DNA"/>
</dbReference>
<keyword evidence="4" id="KW-0223">Dioxygenase</keyword>
<feature type="domain" description="Fe2OG dioxygenase" evidence="8">
    <location>
        <begin position="88"/>
        <end position="215"/>
    </location>
</feature>
<keyword evidence="3" id="KW-0479">Metal-binding</keyword>
<evidence type="ECO:0000313" key="9">
    <source>
        <dbReference type="EMBL" id="KAF2172337.1"/>
    </source>
</evidence>
<comment type="similarity">
    <text evidence="2">Belongs to the alkB family.</text>
</comment>